<reference evidence="4" key="1">
    <citation type="journal article" date="2013" name="Nature">
        <title>Pan genome of the phytoplankton Emiliania underpins its global distribution.</title>
        <authorList>
            <person name="Read B.A."/>
            <person name="Kegel J."/>
            <person name="Klute M.J."/>
            <person name="Kuo A."/>
            <person name="Lefebvre S.C."/>
            <person name="Maumus F."/>
            <person name="Mayer C."/>
            <person name="Miller J."/>
            <person name="Monier A."/>
            <person name="Salamov A."/>
            <person name="Young J."/>
            <person name="Aguilar M."/>
            <person name="Claverie J.M."/>
            <person name="Frickenhaus S."/>
            <person name="Gonzalez K."/>
            <person name="Herman E.K."/>
            <person name="Lin Y.C."/>
            <person name="Napier J."/>
            <person name="Ogata H."/>
            <person name="Sarno A.F."/>
            <person name="Shmutz J."/>
            <person name="Schroeder D."/>
            <person name="de Vargas C."/>
            <person name="Verret F."/>
            <person name="von Dassow P."/>
            <person name="Valentin K."/>
            <person name="Van de Peer Y."/>
            <person name="Wheeler G."/>
            <person name="Dacks J.B."/>
            <person name="Delwiche C.F."/>
            <person name="Dyhrman S.T."/>
            <person name="Glockner G."/>
            <person name="John U."/>
            <person name="Richards T."/>
            <person name="Worden A.Z."/>
            <person name="Zhang X."/>
            <person name="Grigoriev I.V."/>
            <person name="Allen A.E."/>
            <person name="Bidle K."/>
            <person name="Borodovsky M."/>
            <person name="Bowler C."/>
            <person name="Brownlee C."/>
            <person name="Cock J.M."/>
            <person name="Elias M."/>
            <person name="Gladyshev V.N."/>
            <person name="Groth M."/>
            <person name="Guda C."/>
            <person name="Hadaegh A."/>
            <person name="Iglesias-Rodriguez M.D."/>
            <person name="Jenkins J."/>
            <person name="Jones B.M."/>
            <person name="Lawson T."/>
            <person name="Leese F."/>
            <person name="Lindquist E."/>
            <person name="Lobanov A."/>
            <person name="Lomsadze A."/>
            <person name="Malik S.B."/>
            <person name="Marsh M.E."/>
            <person name="Mackinder L."/>
            <person name="Mock T."/>
            <person name="Mueller-Roeber B."/>
            <person name="Pagarete A."/>
            <person name="Parker M."/>
            <person name="Probert I."/>
            <person name="Quesneville H."/>
            <person name="Raines C."/>
            <person name="Rensing S.A."/>
            <person name="Riano-Pachon D.M."/>
            <person name="Richier S."/>
            <person name="Rokitta S."/>
            <person name="Shiraiwa Y."/>
            <person name="Soanes D.M."/>
            <person name="van der Giezen M."/>
            <person name="Wahlund T.M."/>
            <person name="Williams B."/>
            <person name="Wilson W."/>
            <person name="Wolfe G."/>
            <person name="Wurch L.L."/>
        </authorList>
    </citation>
    <scope>NUCLEOTIDE SEQUENCE</scope>
</reference>
<dbReference type="KEGG" id="ehx:EMIHUDRAFT_119128"/>
<feature type="compositionally biased region" description="Low complexity" evidence="1">
    <location>
        <begin position="459"/>
        <end position="469"/>
    </location>
</feature>
<dbReference type="AlphaFoldDB" id="A0A0D3IY01"/>
<reference evidence="3" key="2">
    <citation type="submission" date="2024-10" db="UniProtKB">
        <authorList>
            <consortium name="EnsemblProtists"/>
        </authorList>
    </citation>
    <scope>IDENTIFICATION</scope>
</reference>
<evidence type="ECO:0008006" key="5">
    <source>
        <dbReference type="Google" id="ProtNLM"/>
    </source>
</evidence>
<evidence type="ECO:0000256" key="1">
    <source>
        <dbReference type="SAM" id="MobiDB-lite"/>
    </source>
</evidence>
<keyword evidence="2" id="KW-0732">Signal</keyword>
<dbReference type="PaxDb" id="2903-EOD16136"/>
<feature type="chain" id="PRO_5044275373" description="Thioredoxin domain-containing protein" evidence="2">
    <location>
        <begin position="22"/>
        <end position="481"/>
    </location>
</feature>
<organism evidence="3 4">
    <name type="scientific">Emiliania huxleyi (strain CCMP1516)</name>
    <dbReference type="NCBI Taxonomy" id="280463"/>
    <lineage>
        <taxon>Eukaryota</taxon>
        <taxon>Haptista</taxon>
        <taxon>Haptophyta</taxon>
        <taxon>Prymnesiophyceae</taxon>
        <taxon>Isochrysidales</taxon>
        <taxon>Noelaerhabdaceae</taxon>
        <taxon>Emiliania</taxon>
    </lineage>
</organism>
<sequence length="481" mass="50165">MSHAAMRLSLLLLASLSLVDASRIAAPPASSLTLRRLRGGEAEAEAAAAAAAAGSKNEGSSEDGDDEAEVAAALAALSRSIDAFMDQFAQLELGVLSTARPSILGRKASPEAIAARPDRRAFKEAHQHFCEVHQLMRGESDEALPAAAGSMQLLRQAALYLSDDEAAAKENVRAVPAETVEKLAALRAAGRRKAGGTVASALSQLRVALAGPLEAHSKLVAALGASQVQPVPAALSREAVTAKLNTVPTFCLLDGQSRVVGMREEEGATPTACFYTDPAEARAVLESAKRAMPDVRGLHLGVTPLGRAFAACGGWPGDEPQGHIASTLKLQGSAAVREQMGPFLREQAEKQGLPEAAWQLPVFCTDQLQSAHAMPFFLSREALVDAWVVAGLERDAVPDSLTAMDLRVLVHQMSTTDKFAWNTVNLLASREAVDLVSEAYAEGRAVAAARSGGGAAESAAAALDAAEAGGAEEEEEEEEEA</sequence>
<evidence type="ECO:0000313" key="4">
    <source>
        <dbReference type="Proteomes" id="UP000013827"/>
    </source>
</evidence>
<dbReference type="HOGENOM" id="CLU_574207_0_0_1"/>
<dbReference type="Proteomes" id="UP000013827">
    <property type="component" value="Unassembled WGS sequence"/>
</dbReference>
<accession>A0A0D3IY01</accession>
<feature type="region of interest" description="Disordered" evidence="1">
    <location>
        <begin position="459"/>
        <end position="481"/>
    </location>
</feature>
<dbReference type="EnsemblProtists" id="EOD16136">
    <property type="protein sequence ID" value="EOD16136"/>
    <property type="gene ID" value="EMIHUDRAFT_119128"/>
</dbReference>
<evidence type="ECO:0000313" key="3">
    <source>
        <dbReference type="EnsemblProtists" id="EOD16136"/>
    </source>
</evidence>
<proteinExistence type="predicted"/>
<evidence type="ECO:0000256" key="2">
    <source>
        <dbReference type="SAM" id="SignalP"/>
    </source>
</evidence>
<dbReference type="GeneID" id="17262285"/>
<dbReference type="RefSeq" id="XP_005768565.1">
    <property type="nucleotide sequence ID" value="XM_005768508.1"/>
</dbReference>
<keyword evidence="4" id="KW-1185">Reference proteome</keyword>
<name>A0A0D3IY01_EMIH1</name>
<feature type="compositionally biased region" description="Acidic residues" evidence="1">
    <location>
        <begin position="470"/>
        <end position="481"/>
    </location>
</feature>
<feature type="signal peptide" evidence="2">
    <location>
        <begin position="1"/>
        <end position="21"/>
    </location>
</feature>
<protein>
    <recommendedName>
        <fullName evidence="5">Thioredoxin domain-containing protein</fullName>
    </recommendedName>
</protein>